<reference evidence="1 2" key="1">
    <citation type="submission" date="2012-08" db="EMBL/GenBank/DDBJ databases">
        <authorList>
            <person name="Harkins D.M."/>
            <person name="Durkin A.S."/>
            <person name="Selengut J.D."/>
            <person name="Sanka R."/>
            <person name="DePew J."/>
            <person name="Purushe J."/>
            <person name="Matthias M.A."/>
            <person name="Vinetz J.M."/>
            <person name="Sutton G.G."/>
            <person name="Nelson W.C."/>
            <person name="Fouts D.E."/>
        </authorList>
    </citation>
    <scope>NUCLEOTIDE SEQUENCE [LARGE SCALE GENOMIC DNA]</scope>
    <source>
        <strain evidence="1 2">MMD4847</strain>
    </source>
</reference>
<evidence type="ECO:0000313" key="2">
    <source>
        <dbReference type="Proteomes" id="UP000018720"/>
    </source>
</evidence>
<organism evidence="1 2">
    <name type="scientific">Leptospira licerasiae str. MMD4847</name>
    <dbReference type="NCBI Taxonomy" id="1049971"/>
    <lineage>
        <taxon>Bacteria</taxon>
        <taxon>Pseudomonadati</taxon>
        <taxon>Spirochaetota</taxon>
        <taxon>Spirochaetia</taxon>
        <taxon>Leptospirales</taxon>
        <taxon>Leptospiraceae</taxon>
        <taxon>Leptospira</taxon>
    </lineage>
</organism>
<keyword evidence="2" id="KW-1185">Reference proteome</keyword>
<dbReference type="Proteomes" id="UP000018720">
    <property type="component" value="Unassembled WGS sequence"/>
</dbReference>
<comment type="caution">
    <text evidence="1">The sequence shown here is derived from an EMBL/GenBank/DDBJ whole genome shotgun (WGS) entry which is preliminary data.</text>
</comment>
<accession>A0ABN0H9L7</accession>
<gene>
    <name evidence="1" type="ORF">LEP1GSC178_3447</name>
</gene>
<evidence type="ECO:0000313" key="1">
    <source>
        <dbReference type="EMBL" id="EJZ42396.1"/>
    </source>
</evidence>
<proteinExistence type="predicted"/>
<sequence>MNIFYPFSRDRFSIWTEIFFQKPGSDEVGFLIYVRRN</sequence>
<name>A0ABN0H9L7_9LEPT</name>
<dbReference type="EMBL" id="AHOM02000004">
    <property type="protein sequence ID" value="EJZ42396.1"/>
    <property type="molecule type" value="Genomic_DNA"/>
</dbReference>
<protein>
    <submittedName>
        <fullName evidence="1">Uncharacterized protein</fullName>
    </submittedName>
</protein>